<dbReference type="SUPFAM" id="SSF47336">
    <property type="entry name" value="ACP-like"/>
    <property type="match status" value="1"/>
</dbReference>
<dbReference type="InterPro" id="IPR036736">
    <property type="entry name" value="ACP-like_sf"/>
</dbReference>
<dbReference type="InterPro" id="IPR009081">
    <property type="entry name" value="PP-bd_ACP"/>
</dbReference>
<dbReference type="PROSITE" id="PS50075">
    <property type="entry name" value="CARRIER"/>
    <property type="match status" value="1"/>
</dbReference>
<name>A0A146G8Y7_TERSA</name>
<dbReference type="Proteomes" id="UP000076023">
    <property type="component" value="Unassembled WGS sequence"/>
</dbReference>
<dbReference type="AlphaFoldDB" id="A0A146G8Y7"/>
<reference evidence="3" key="1">
    <citation type="journal article" date="2017" name="Genome Announc.">
        <title>Draft Genome Sequence of Terrimicrobium sacchariphilum NM-5T, a Facultative Anaerobic Soil Bacterium of the Class Spartobacteria.</title>
        <authorList>
            <person name="Qiu Y.L."/>
            <person name="Tourlousse D.M."/>
            <person name="Matsuura N."/>
            <person name="Ohashi A."/>
            <person name="Sekiguchi Y."/>
        </authorList>
    </citation>
    <scope>NUCLEOTIDE SEQUENCE [LARGE SCALE GENOMIC DNA]</scope>
    <source>
        <strain evidence="3">NM-5</strain>
    </source>
</reference>
<dbReference type="Pfam" id="PF00550">
    <property type="entry name" value="PP-binding"/>
    <property type="match status" value="1"/>
</dbReference>
<comment type="caution">
    <text evidence="2">The sequence shown here is derived from an EMBL/GenBank/DDBJ whole genome shotgun (WGS) entry which is preliminary data.</text>
</comment>
<keyword evidence="3" id="KW-1185">Reference proteome</keyword>
<evidence type="ECO:0000313" key="2">
    <source>
        <dbReference type="EMBL" id="GAT33076.1"/>
    </source>
</evidence>
<feature type="domain" description="Carrier" evidence="1">
    <location>
        <begin position="49"/>
        <end position="131"/>
    </location>
</feature>
<proteinExistence type="predicted"/>
<organism evidence="2 3">
    <name type="scientific">Terrimicrobium sacchariphilum</name>
    <dbReference type="NCBI Taxonomy" id="690879"/>
    <lineage>
        <taxon>Bacteria</taxon>
        <taxon>Pseudomonadati</taxon>
        <taxon>Verrucomicrobiota</taxon>
        <taxon>Terrimicrobiia</taxon>
        <taxon>Terrimicrobiales</taxon>
        <taxon>Terrimicrobiaceae</taxon>
        <taxon>Terrimicrobium</taxon>
    </lineage>
</organism>
<dbReference type="EMBL" id="BDCO01000002">
    <property type="protein sequence ID" value="GAT33076.1"/>
    <property type="molecule type" value="Genomic_DNA"/>
</dbReference>
<sequence>MGLAAVLLLSFLLMSSIDRKTKRKLAHLTRDRPSLDDNAFYDLSFADSGIPRDVVAGVRAIFRENIPADLSALGADDDFSGNFQVIWMLDSMSSVEVVVGLEKAFGITIEDSEAERVTSIRKAVELVWSKLPTSTREQSA</sequence>
<dbReference type="InParanoid" id="A0A146G8Y7"/>
<evidence type="ECO:0000313" key="3">
    <source>
        <dbReference type="Proteomes" id="UP000076023"/>
    </source>
</evidence>
<protein>
    <submittedName>
        <fullName evidence="2">Acyl carrier protein</fullName>
    </submittedName>
</protein>
<dbReference type="STRING" id="690879.TSACC_21481"/>
<dbReference type="Gene3D" id="1.10.1200.10">
    <property type="entry name" value="ACP-like"/>
    <property type="match status" value="1"/>
</dbReference>
<gene>
    <name evidence="2" type="ORF">TSACC_21481</name>
</gene>
<accession>A0A146G8Y7</accession>
<evidence type="ECO:0000259" key="1">
    <source>
        <dbReference type="PROSITE" id="PS50075"/>
    </source>
</evidence>